<dbReference type="Proteomes" id="UP000011750">
    <property type="component" value="Unassembled WGS sequence"/>
</dbReference>
<dbReference type="Gramene" id="Bra040808.1">
    <property type="protein sequence ID" value="Bra040808.1-P"/>
    <property type="gene ID" value="Bra040808"/>
</dbReference>
<sequence length="277" mass="31806">MYPADECQSLLKHQQVHLRRNVHHWEKPTWVTRAAISGSMAASGLQKRPSGPNNISGFRNSTKVPFDPRILPLNLRVPKRDLLSLQKNSRVTYLRKVEQYQDFPKDSWTTQRKTLLQKSYLAINESLPDEDELESKRYTGRRDMRDVNADDVPTQADINAQLLAGQAQLTATMNAVTEHLARLEQRNRPNDPRPRRRNHPYLDEHGSCPSRVGPLCLGLVDFSLSKRVHVVFASSPLEGHSCRFACEANLERALNLIKFSSPNLWRFFIPFHPTIRP</sequence>
<dbReference type="HOGENOM" id="CLU_1005947_0_0_1"/>
<reference evidence="3" key="2">
    <citation type="journal article" date="2018" name="Hortic Res">
        <title>Improved Brassica rapa reference genome by single-molecule sequencing and chromosome conformation capture technologies.</title>
        <authorList>
            <person name="Zhang L."/>
            <person name="Cai X."/>
            <person name="Wu J."/>
            <person name="Liu M."/>
            <person name="Grob S."/>
            <person name="Cheng F."/>
            <person name="Liang J."/>
            <person name="Cai C."/>
            <person name="Liu Z."/>
            <person name="Liu B."/>
            <person name="Wang F."/>
            <person name="Li S."/>
            <person name="Liu F."/>
            <person name="Li X."/>
            <person name="Cheng L."/>
            <person name="Yang W."/>
            <person name="Li M.H."/>
            <person name="Grossniklaus U."/>
            <person name="Zheng H."/>
            <person name="Wang X."/>
        </authorList>
    </citation>
    <scope>NUCLEOTIDE SEQUENCE [LARGE SCALE GENOMIC DNA]</scope>
    <source>
        <strain evidence="3">cv. Chiifu-401-42</strain>
    </source>
</reference>
<keyword evidence="3" id="KW-1185">Reference proteome</keyword>
<reference evidence="3" key="1">
    <citation type="journal article" date="2011" name="Nat. Genet.">
        <title>The genome of the mesopolyploid crop species Brassica rapa.</title>
        <authorList>
            <consortium name="Brassica rapa Genome Sequencing Project Consortium"/>
            <person name="Wang X."/>
            <person name="Wang H."/>
            <person name="Wang J."/>
            <person name="Sun R."/>
            <person name="Wu J."/>
            <person name="Liu S."/>
            <person name="Bai Y."/>
            <person name="Mun J.H."/>
            <person name="Bancroft I."/>
            <person name="Cheng F."/>
            <person name="Huang S."/>
            <person name="Li X."/>
            <person name="Hua W."/>
            <person name="Wang J."/>
            <person name="Wang X."/>
            <person name="Freeling M."/>
            <person name="Pires J.C."/>
            <person name="Paterson A.H."/>
            <person name="Chalhoub B."/>
            <person name="Wang B."/>
            <person name="Hayward A."/>
            <person name="Sharpe A.G."/>
            <person name="Park B.S."/>
            <person name="Weisshaar B."/>
            <person name="Liu B."/>
            <person name="Li B."/>
            <person name="Liu B."/>
            <person name="Tong C."/>
            <person name="Song C."/>
            <person name="Duran C."/>
            <person name="Peng C."/>
            <person name="Geng C."/>
            <person name="Koh C."/>
            <person name="Lin C."/>
            <person name="Edwards D."/>
            <person name="Mu D."/>
            <person name="Shen D."/>
            <person name="Soumpourou E."/>
            <person name="Li F."/>
            <person name="Fraser F."/>
            <person name="Conant G."/>
            <person name="Lassalle G."/>
            <person name="King G.J."/>
            <person name="Bonnema G."/>
            <person name="Tang H."/>
            <person name="Wang H."/>
            <person name="Belcram H."/>
            <person name="Zhou H."/>
            <person name="Hirakawa H."/>
            <person name="Abe H."/>
            <person name="Guo H."/>
            <person name="Wang H."/>
            <person name="Jin H."/>
            <person name="Parkin I.A."/>
            <person name="Batley J."/>
            <person name="Kim J.S."/>
            <person name="Just J."/>
            <person name="Li J."/>
            <person name="Xu J."/>
            <person name="Deng J."/>
            <person name="Kim J.A."/>
            <person name="Li J."/>
            <person name="Yu J."/>
            <person name="Meng J."/>
            <person name="Wang J."/>
            <person name="Min J."/>
            <person name="Poulain J."/>
            <person name="Wang J."/>
            <person name="Hatakeyama K."/>
            <person name="Wu K."/>
            <person name="Wang L."/>
            <person name="Fang L."/>
            <person name="Trick M."/>
            <person name="Links M.G."/>
            <person name="Zhao M."/>
            <person name="Jin M."/>
            <person name="Ramchiary N."/>
            <person name="Drou N."/>
            <person name="Berkman P.J."/>
            <person name="Cai Q."/>
            <person name="Huang Q."/>
            <person name="Li R."/>
            <person name="Tabata S."/>
            <person name="Cheng S."/>
            <person name="Zhang S."/>
            <person name="Zhang S."/>
            <person name="Huang S."/>
            <person name="Sato S."/>
            <person name="Sun S."/>
            <person name="Kwon S.J."/>
            <person name="Choi S.R."/>
            <person name="Lee T.H."/>
            <person name="Fan W."/>
            <person name="Zhao X."/>
            <person name="Tan X."/>
            <person name="Xu X."/>
            <person name="Wang Y."/>
            <person name="Qiu Y."/>
            <person name="Yin Y."/>
            <person name="Li Y."/>
            <person name="Du Y."/>
            <person name="Liao Y."/>
            <person name="Lim Y."/>
            <person name="Narusaka Y."/>
            <person name="Wang Y."/>
            <person name="Wang Z."/>
            <person name="Li Z."/>
            <person name="Wang Z."/>
            <person name="Xiong Z."/>
            <person name="Zhang Z."/>
        </authorList>
    </citation>
    <scope>NUCLEOTIDE SEQUENCE [LARGE SCALE GENOMIC DNA]</scope>
    <source>
        <strain evidence="3">cv. Chiifu-401-42</strain>
    </source>
</reference>
<dbReference type="AlphaFoldDB" id="M4FI79"/>
<evidence type="ECO:0000313" key="2">
    <source>
        <dbReference type="EnsemblPlants" id="Bra040808.1-P"/>
    </source>
</evidence>
<evidence type="ECO:0000313" key="3">
    <source>
        <dbReference type="Proteomes" id="UP000011750"/>
    </source>
</evidence>
<reference evidence="2" key="3">
    <citation type="submission" date="2023-03" db="UniProtKB">
        <authorList>
            <consortium name="EnsemblPlants"/>
        </authorList>
    </citation>
    <scope>IDENTIFICATION</scope>
    <source>
        <strain evidence="2">cv. Chiifu-401-42</strain>
    </source>
</reference>
<proteinExistence type="predicted"/>
<feature type="region of interest" description="Disordered" evidence="1">
    <location>
        <begin position="182"/>
        <end position="205"/>
    </location>
</feature>
<dbReference type="InParanoid" id="M4FI79"/>
<feature type="region of interest" description="Disordered" evidence="1">
    <location>
        <begin position="41"/>
        <end position="60"/>
    </location>
</feature>
<organism evidence="2 3">
    <name type="scientific">Brassica campestris</name>
    <name type="common">Field mustard</name>
    <dbReference type="NCBI Taxonomy" id="3711"/>
    <lineage>
        <taxon>Eukaryota</taxon>
        <taxon>Viridiplantae</taxon>
        <taxon>Streptophyta</taxon>
        <taxon>Embryophyta</taxon>
        <taxon>Tracheophyta</taxon>
        <taxon>Spermatophyta</taxon>
        <taxon>Magnoliopsida</taxon>
        <taxon>eudicotyledons</taxon>
        <taxon>Gunneridae</taxon>
        <taxon>Pentapetalae</taxon>
        <taxon>rosids</taxon>
        <taxon>malvids</taxon>
        <taxon>Brassicales</taxon>
        <taxon>Brassicaceae</taxon>
        <taxon>Brassiceae</taxon>
        <taxon>Brassica</taxon>
    </lineage>
</organism>
<evidence type="ECO:0000256" key="1">
    <source>
        <dbReference type="SAM" id="MobiDB-lite"/>
    </source>
</evidence>
<feature type="compositionally biased region" description="Basic and acidic residues" evidence="1">
    <location>
        <begin position="182"/>
        <end position="193"/>
    </location>
</feature>
<accession>M4FI79</accession>
<dbReference type="EnsemblPlants" id="Bra040808.1">
    <property type="protein sequence ID" value="Bra040808.1-P"/>
    <property type="gene ID" value="Bra040808"/>
</dbReference>
<name>M4FI79_BRACM</name>
<feature type="compositionally biased region" description="Polar residues" evidence="1">
    <location>
        <begin position="51"/>
        <end position="60"/>
    </location>
</feature>
<protein>
    <submittedName>
        <fullName evidence="2">Uncharacterized protein</fullName>
    </submittedName>
</protein>